<protein>
    <submittedName>
        <fullName evidence="1">Uncharacterized protein</fullName>
    </submittedName>
</protein>
<accession>A0ACC0AI37</accession>
<comment type="caution">
    <text evidence="1">The sequence shown here is derived from an EMBL/GenBank/DDBJ whole genome shotgun (WGS) entry which is preliminary data.</text>
</comment>
<gene>
    <name evidence="1" type="ORF">M9H77_29067</name>
</gene>
<dbReference type="EMBL" id="CM044706">
    <property type="protein sequence ID" value="KAI5660274.1"/>
    <property type="molecule type" value="Genomic_DNA"/>
</dbReference>
<sequence length="421" mass="44064">MHNYMDPFAPPILPPPLQQLPPMDPPPAPVMQQVPHTVDAPPPATSVPTATPPPHTSSHGHPPYAQMITEAITALKERNGSSKVAIAKYIDRVYSSLPSTHSALLTHHLKKLKESGQLVMVKHSYKLAGSTAQVQVQSNGSKKRPGRPPKAKPDVATVQPQPVPQPQAQAQPPVNAAGGTGVVPESVFASLGLVDGPASASKRRPGRPKKADVGNGGLQPSPVAVPKKSPGRPPKNVAGNAADPGAAVGRPRGRQPKNAASSGKPRGRPPKNVAASGVVGDVAGPLVVATGYVADTATVTEPATPSTSVKKRGRPKSAGGLKKQRKLSGKPLGRPKKTEPTTAVQVSNLQQLMAYQELRSKLEFFQSRIRQTVGVLRPYLDGQNAANALAALQELEELAAIDVTAPLNLQNRQPTMPASQV</sequence>
<reference evidence="2" key="1">
    <citation type="journal article" date="2023" name="Nat. Plants">
        <title>Single-cell RNA sequencing provides a high-resolution roadmap for understanding the multicellular compartmentation of specialized metabolism.</title>
        <authorList>
            <person name="Sun S."/>
            <person name="Shen X."/>
            <person name="Li Y."/>
            <person name="Li Y."/>
            <person name="Wang S."/>
            <person name="Li R."/>
            <person name="Zhang H."/>
            <person name="Shen G."/>
            <person name="Guo B."/>
            <person name="Wei J."/>
            <person name="Xu J."/>
            <person name="St-Pierre B."/>
            <person name="Chen S."/>
            <person name="Sun C."/>
        </authorList>
    </citation>
    <scope>NUCLEOTIDE SEQUENCE [LARGE SCALE GENOMIC DNA]</scope>
</reference>
<evidence type="ECO:0000313" key="1">
    <source>
        <dbReference type="EMBL" id="KAI5660274.1"/>
    </source>
</evidence>
<keyword evidence="2" id="KW-1185">Reference proteome</keyword>
<evidence type="ECO:0000313" key="2">
    <source>
        <dbReference type="Proteomes" id="UP001060085"/>
    </source>
</evidence>
<proteinExistence type="predicted"/>
<name>A0ACC0AI37_CATRO</name>
<organism evidence="1 2">
    <name type="scientific">Catharanthus roseus</name>
    <name type="common">Madagascar periwinkle</name>
    <name type="synonym">Vinca rosea</name>
    <dbReference type="NCBI Taxonomy" id="4058"/>
    <lineage>
        <taxon>Eukaryota</taxon>
        <taxon>Viridiplantae</taxon>
        <taxon>Streptophyta</taxon>
        <taxon>Embryophyta</taxon>
        <taxon>Tracheophyta</taxon>
        <taxon>Spermatophyta</taxon>
        <taxon>Magnoliopsida</taxon>
        <taxon>eudicotyledons</taxon>
        <taxon>Gunneridae</taxon>
        <taxon>Pentapetalae</taxon>
        <taxon>asterids</taxon>
        <taxon>lamiids</taxon>
        <taxon>Gentianales</taxon>
        <taxon>Apocynaceae</taxon>
        <taxon>Rauvolfioideae</taxon>
        <taxon>Vinceae</taxon>
        <taxon>Catharanthinae</taxon>
        <taxon>Catharanthus</taxon>
    </lineage>
</organism>
<dbReference type="Proteomes" id="UP001060085">
    <property type="component" value="Linkage Group LG06"/>
</dbReference>